<dbReference type="Proteomes" id="UP000008021">
    <property type="component" value="Chromosome 1"/>
</dbReference>
<dbReference type="AlphaFoldDB" id="A0A0E0C134"/>
<evidence type="ECO:0000256" key="1">
    <source>
        <dbReference type="SAM" id="MobiDB-lite"/>
    </source>
</evidence>
<evidence type="ECO:0000313" key="3">
    <source>
        <dbReference type="Proteomes" id="UP000008021"/>
    </source>
</evidence>
<reference evidence="2" key="1">
    <citation type="submission" date="2015-04" db="UniProtKB">
        <authorList>
            <consortium name="EnsemblPlants"/>
        </authorList>
    </citation>
    <scope>IDENTIFICATION</scope>
</reference>
<reference evidence="2" key="2">
    <citation type="submission" date="2018-05" db="EMBL/GenBank/DDBJ databases">
        <title>OmerRS3 (Oryza meridionalis Reference Sequence Version 3).</title>
        <authorList>
            <person name="Zhang J."/>
            <person name="Kudrna D."/>
            <person name="Lee S."/>
            <person name="Talag J."/>
            <person name="Welchert J."/>
            <person name="Wing R.A."/>
        </authorList>
    </citation>
    <scope>NUCLEOTIDE SEQUENCE [LARGE SCALE GENOMIC DNA]</scope>
    <source>
        <strain evidence="2">cv. OR44</strain>
    </source>
</reference>
<dbReference type="Gramene" id="OMERI01G12050.4">
    <property type="protein sequence ID" value="OMERI01G12050.4"/>
    <property type="gene ID" value="OMERI01G12050"/>
</dbReference>
<proteinExistence type="predicted"/>
<sequence>MAKCSGLLDPPDRIELVPMTTGFNSSGGGKRTGWRQETSGEGTGICEQPATIATIASCCCGARDEATRVK</sequence>
<evidence type="ECO:0000313" key="2">
    <source>
        <dbReference type="EnsemblPlants" id="OMERI01G12050.4"/>
    </source>
</evidence>
<name>A0A0E0C134_9ORYZ</name>
<dbReference type="EnsemblPlants" id="OMERI01G12050.4">
    <property type="protein sequence ID" value="OMERI01G12050.4"/>
    <property type="gene ID" value="OMERI01G12050"/>
</dbReference>
<feature type="region of interest" description="Disordered" evidence="1">
    <location>
        <begin position="15"/>
        <end position="43"/>
    </location>
</feature>
<protein>
    <submittedName>
        <fullName evidence="2">Uncharacterized protein</fullName>
    </submittedName>
</protein>
<accession>A0A0E0C134</accession>
<dbReference type="HOGENOM" id="CLU_2762049_0_0_1"/>
<organism evidence="2">
    <name type="scientific">Oryza meridionalis</name>
    <dbReference type="NCBI Taxonomy" id="40149"/>
    <lineage>
        <taxon>Eukaryota</taxon>
        <taxon>Viridiplantae</taxon>
        <taxon>Streptophyta</taxon>
        <taxon>Embryophyta</taxon>
        <taxon>Tracheophyta</taxon>
        <taxon>Spermatophyta</taxon>
        <taxon>Magnoliopsida</taxon>
        <taxon>Liliopsida</taxon>
        <taxon>Poales</taxon>
        <taxon>Poaceae</taxon>
        <taxon>BOP clade</taxon>
        <taxon>Oryzoideae</taxon>
        <taxon>Oryzeae</taxon>
        <taxon>Oryzinae</taxon>
        <taxon>Oryza</taxon>
    </lineage>
</organism>
<keyword evidence="3" id="KW-1185">Reference proteome</keyword>